<keyword evidence="4" id="KW-0238">DNA-binding</keyword>
<sequence>MLALITGAVDDRSARGIAAAVSRLVTAGQLPAGTRLPTVRDVARELGVSPTTISEAWRSLTRAGAIETRGRSGTYVAAPMLPRQRLRYSQLGGAAAASLDLSTGIPDHDLLPDLTDALKRMGDGRLTSSYLDEPVLPALEAVLRERWPFPPERLTVVDGALDALDRLIGEVVRFGDHVVVENPAFPPLLDLLQTVGATVVGVPMDASGMLAAGLRRVLSDYPAVAVFLQPRAHNPTGVSMSSSRAASLAEVLGDFPGVLVIEDDHAGDIATAGPVSLGRLLPERTVHIASFSKSHGPDLRLAAVGGPASVIGPVADRRLLGPGWSSRLLQGVLLDLLTDPVATAQIRKARDAYAARRAALLGALHERGVTATAADGINLWMAVDDQQIALVTLAAHGIAVSPGAPFCVTPLESDHVRVTAGLVAEGVDALADALAAAALSDSRGSGPRARPHPRGWR</sequence>
<keyword evidence="3" id="KW-0805">Transcription regulation</keyword>
<evidence type="ECO:0000256" key="4">
    <source>
        <dbReference type="ARBA" id="ARBA00023125"/>
    </source>
</evidence>
<comment type="similarity">
    <text evidence="1">In the C-terminal section; belongs to the class-I pyridoxal-phosphate-dependent aminotransferase family.</text>
</comment>
<dbReference type="Gene3D" id="1.10.10.10">
    <property type="entry name" value="Winged helix-like DNA-binding domain superfamily/Winged helix DNA-binding domain"/>
    <property type="match status" value="1"/>
</dbReference>
<dbReference type="SMART" id="SM00345">
    <property type="entry name" value="HTH_GNTR"/>
    <property type="match status" value="1"/>
</dbReference>
<evidence type="ECO:0000256" key="2">
    <source>
        <dbReference type="ARBA" id="ARBA00022898"/>
    </source>
</evidence>
<proteinExistence type="inferred from homology"/>
<keyword evidence="7" id="KW-0032">Aminotransferase</keyword>
<dbReference type="SUPFAM" id="SSF46785">
    <property type="entry name" value="Winged helix' DNA-binding domain"/>
    <property type="match status" value="1"/>
</dbReference>
<dbReference type="PANTHER" id="PTHR46577">
    <property type="entry name" value="HTH-TYPE TRANSCRIPTIONAL REGULATORY PROTEIN GABR"/>
    <property type="match status" value="1"/>
</dbReference>
<keyword evidence="2" id="KW-0663">Pyridoxal phosphate</keyword>
<dbReference type="PROSITE" id="PS50949">
    <property type="entry name" value="HTH_GNTR"/>
    <property type="match status" value="1"/>
</dbReference>
<name>A0ABT1DM95_9ACTN</name>
<dbReference type="InterPro" id="IPR000524">
    <property type="entry name" value="Tscrpt_reg_HTH_GntR"/>
</dbReference>
<dbReference type="Proteomes" id="UP001523369">
    <property type="component" value="Unassembled WGS sequence"/>
</dbReference>
<organism evidence="7 8">
    <name type="scientific">Paractinoplanes aksuensis</name>
    <dbReference type="NCBI Taxonomy" id="2939490"/>
    <lineage>
        <taxon>Bacteria</taxon>
        <taxon>Bacillati</taxon>
        <taxon>Actinomycetota</taxon>
        <taxon>Actinomycetes</taxon>
        <taxon>Micromonosporales</taxon>
        <taxon>Micromonosporaceae</taxon>
        <taxon>Paractinoplanes</taxon>
    </lineage>
</organism>
<keyword evidence="7" id="KW-0808">Transferase</keyword>
<dbReference type="Pfam" id="PF00155">
    <property type="entry name" value="Aminotran_1_2"/>
    <property type="match status" value="1"/>
</dbReference>
<keyword evidence="5" id="KW-0804">Transcription</keyword>
<dbReference type="EMBL" id="JAMYJR010000010">
    <property type="protein sequence ID" value="MCO8271165.1"/>
    <property type="molecule type" value="Genomic_DNA"/>
</dbReference>
<dbReference type="GO" id="GO:0008483">
    <property type="term" value="F:transaminase activity"/>
    <property type="evidence" value="ECO:0007669"/>
    <property type="project" value="UniProtKB-KW"/>
</dbReference>
<dbReference type="Gene3D" id="3.40.640.10">
    <property type="entry name" value="Type I PLP-dependent aspartate aminotransferase-like (Major domain)"/>
    <property type="match status" value="1"/>
</dbReference>
<dbReference type="InterPro" id="IPR051446">
    <property type="entry name" value="HTH_trans_reg/aminotransferase"/>
</dbReference>
<dbReference type="RefSeq" id="WP_253237297.1">
    <property type="nucleotide sequence ID" value="NZ_JAMYJR010000010.1"/>
</dbReference>
<dbReference type="PANTHER" id="PTHR46577:SF1">
    <property type="entry name" value="HTH-TYPE TRANSCRIPTIONAL REGULATORY PROTEIN GABR"/>
    <property type="match status" value="1"/>
</dbReference>
<dbReference type="InterPro" id="IPR036388">
    <property type="entry name" value="WH-like_DNA-bd_sf"/>
</dbReference>
<evidence type="ECO:0000256" key="5">
    <source>
        <dbReference type="ARBA" id="ARBA00023163"/>
    </source>
</evidence>
<dbReference type="CDD" id="cd07377">
    <property type="entry name" value="WHTH_GntR"/>
    <property type="match status" value="1"/>
</dbReference>
<dbReference type="InterPro" id="IPR004839">
    <property type="entry name" value="Aminotransferase_I/II_large"/>
</dbReference>
<dbReference type="CDD" id="cd00609">
    <property type="entry name" value="AAT_like"/>
    <property type="match status" value="1"/>
</dbReference>
<reference evidence="7 8" key="1">
    <citation type="submission" date="2022-06" db="EMBL/GenBank/DDBJ databases">
        <title>New Species of the Genus Actinoplanes, ActinopZanes ferrugineus.</title>
        <authorList>
            <person name="Ding P."/>
        </authorList>
    </citation>
    <scope>NUCLEOTIDE SEQUENCE [LARGE SCALE GENOMIC DNA]</scope>
    <source>
        <strain evidence="7 8">TRM88003</strain>
    </source>
</reference>
<evidence type="ECO:0000256" key="3">
    <source>
        <dbReference type="ARBA" id="ARBA00023015"/>
    </source>
</evidence>
<protein>
    <submittedName>
        <fullName evidence="7">Aminotransferase class I/II-fold pyridoxal phosphate-dependent enzyme</fullName>
    </submittedName>
</protein>
<dbReference type="SUPFAM" id="SSF53383">
    <property type="entry name" value="PLP-dependent transferases"/>
    <property type="match status" value="1"/>
</dbReference>
<dbReference type="Pfam" id="PF00392">
    <property type="entry name" value="GntR"/>
    <property type="match status" value="1"/>
</dbReference>
<evidence type="ECO:0000313" key="7">
    <source>
        <dbReference type="EMBL" id="MCO8271165.1"/>
    </source>
</evidence>
<evidence type="ECO:0000313" key="8">
    <source>
        <dbReference type="Proteomes" id="UP001523369"/>
    </source>
</evidence>
<dbReference type="InterPro" id="IPR015421">
    <property type="entry name" value="PyrdxlP-dep_Trfase_major"/>
</dbReference>
<evidence type="ECO:0000259" key="6">
    <source>
        <dbReference type="PROSITE" id="PS50949"/>
    </source>
</evidence>
<evidence type="ECO:0000256" key="1">
    <source>
        <dbReference type="ARBA" id="ARBA00005384"/>
    </source>
</evidence>
<gene>
    <name evidence="7" type="ORF">M1L60_11230</name>
</gene>
<dbReference type="InterPro" id="IPR015424">
    <property type="entry name" value="PyrdxlP-dep_Trfase"/>
</dbReference>
<keyword evidence="8" id="KW-1185">Reference proteome</keyword>
<accession>A0ABT1DM95</accession>
<comment type="caution">
    <text evidence="7">The sequence shown here is derived from an EMBL/GenBank/DDBJ whole genome shotgun (WGS) entry which is preliminary data.</text>
</comment>
<dbReference type="InterPro" id="IPR036390">
    <property type="entry name" value="WH_DNA-bd_sf"/>
</dbReference>
<feature type="domain" description="HTH gntR-type" evidence="6">
    <location>
        <begin position="11"/>
        <end position="79"/>
    </location>
</feature>